<accession>A0A6P1M6K4</accession>
<organism evidence="2 3">
    <name type="scientific">Tichowtungia aerotolerans</name>
    <dbReference type="NCBI Taxonomy" id="2697043"/>
    <lineage>
        <taxon>Bacteria</taxon>
        <taxon>Pseudomonadati</taxon>
        <taxon>Kiritimatiellota</taxon>
        <taxon>Tichowtungiia</taxon>
        <taxon>Tichowtungiales</taxon>
        <taxon>Tichowtungiaceae</taxon>
        <taxon>Tichowtungia</taxon>
    </lineage>
</organism>
<dbReference type="EMBL" id="CP047593">
    <property type="protein sequence ID" value="QHI70210.1"/>
    <property type="molecule type" value="Genomic_DNA"/>
</dbReference>
<comment type="subunit">
    <text evidence="1">Homohexamer.</text>
</comment>
<keyword evidence="3" id="KW-1185">Reference proteome</keyword>
<evidence type="ECO:0008006" key="4">
    <source>
        <dbReference type="Google" id="ProtNLM"/>
    </source>
</evidence>
<dbReference type="Proteomes" id="UP000464954">
    <property type="component" value="Chromosome"/>
</dbReference>
<evidence type="ECO:0000313" key="2">
    <source>
        <dbReference type="EMBL" id="QHI70210.1"/>
    </source>
</evidence>
<gene>
    <name evidence="2" type="ORF">GT409_12420</name>
</gene>
<protein>
    <recommendedName>
        <fullName evidence="4">DRTGG domain-containing protein</fullName>
    </recommendedName>
</protein>
<evidence type="ECO:0000256" key="1">
    <source>
        <dbReference type="ARBA" id="ARBA00011643"/>
    </source>
</evidence>
<evidence type="ECO:0000313" key="3">
    <source>
        <dbReference type="Proteomes" id="UP000464954"/>
    </source>
</evidence>
<name>A0A6P1M6K4_9BACT</name>
<dbReference type="InterPro" id="IPR028979">
    <property type="entry name" value="Ser_kin/Pase_Hpr-like_N_sf"/>
</dbReference>
<dbReference type="KEGG" id="taer:GT409_12420"/>
<dbReference type="AlphaFoldDB" id="A0A6P1M6K4"/>
<sequence length="113" mass="12198">MNLKNVVEALDASELHASDGWETLEVDDVFASDLISDILVSEGEDQLLLTSLTSPQVVRTAALVGAVAIILVHRRQTPPALEAAARQQGLPLFRSALTKFEACLRIGKLMETS</sequence>
<reference evidence="2 3" key="1">
    <citation type="submission" date="2020-01" db="EMBL/GenBank/DDBJ databases">
        <title>Ponticoccus aerotolerans gen. nov., sp. nov., an anaerobic bacterium and proposal of Ponticoccusceae fam. nov., Ponticoccusles ord. nov. and Ponticoccuse classis nov. in the phylum Kiritimatiellaeota.</title>
        <authorList>
            <person name="Zhou L.Y."/>
            <person name="Du Z.J."/>
        </authorList>
    </citation>
    <scope>NUCLEOTIDE SEQUENCE [LARGE SCALE GENOMIC DNA]</scope>
    <source>
        <strain evidence="2 3">S-5007</strain>
    </source>
</reference>
<proteinExistence type="predicted"/>
<dbReference type="RefSeq" id="WP_160629388.1">
    <property type="nucleotide sequence ID" value="NZ_CP047593.1"/>
</dbReference>
<dbReference type="SUPFAM" id="SSF75138">
    <property type="entry name" value="HprK N-terminal domain-like"/>
    <property type="match status" value="1"/>
</dbReference>